<dbReference type="RefSeq" id="WP_109618303.1">
    <property type="nucleotide sequence ID" value="NZ_QGDO01000003.1"/>
</dbReference>
<sequence>MRVYHFIFLFFLSLVASAQDYFPVVKDGKWGAIDKTGKVIIPFTYKHLSSFNIQNLAIAETENGKGVINHLGNEILPFSFQKVQTLSNGQAIVWENFKVGVVTLENKEIIKPSFDAITFETEGIYRLLKDGKFGLSKSDGEIILPTEYLSIESLGQKNIARINKENKYGLVNSLGELIAEPKYDKILFEEDLILGHIGNARTRFILDDKGELLETNEFVNQKAFELAQKKILAKVLAEKAKTNPDIKKLRWMKKGGVFTLENALGSNVLSGKQFYWVNEDEKTALSMAKTVDHEGTEELFLIDGNAGKILFKKKDLIDFVVTDFAESNWARCADDTTWDAVISKEGELVKAFQVEGKELRIKDIGEYRERKAWIKFSNDKYGFLDENADILIQPTFERAGDFYKGLAVFRNDKKFGVINAKGEVVVKPTYVSISNLEDGLFRVKNEDGLWGAINSKGQNIIPFKYNEMGSFKNGKAYVIEDGLFGLVNNKGHLLFSPQIDCDFMGEFKNGIAPIYKGKYTINRGKEPVVRYRTQGFIKENGQILVEPVYSSINKFEEIWAAKRGIARIVKGRSIGYINYNGNIVLDAIYERVENYEEVWAENRGLARVKKDGLIGFVDYNGNEVLPIRYQGVTEDFKQVWKAQSGLAKAKMNDRYGFLNYKGDVVIPFAYTSVSDPKGGIIIVEQDGKWGAVDEQNKEILPIKYSGVKFIENTKPQLLKVYTDADATYRLNAQGMLEPTNVSSEELAEGGLSLGSGKYKIVRDYDQNGLAVGEITKKGRKWQALINEDGKATTKFLYKRIGEFSEGLAYVQIQSDKSSERKYGFINLEGEQVIPCTFKNAQNFSDGLAAIMQRGKWGYIDNTGKVILQAQFNNAMAFSDGFAVVNEKEIIDRKGEKVGSLISEGEISSSFKENRAVVTLANGLQYHILPTGKAIYKAKFDEVTDFYGDFAFAKKGEMWQITRQRDKKETYRVQMTKKKYGEYINKFGKTRSIKTADGHVLKDIKFEKVEEGTWRLMTKDGAYPNDATFNELGQDDEGFWVKLNRFTGVVNGQGEFLVKPECEIVKRVSEDVIRVENQGKVKYMSTSGEWIWNE</sequence>
<gene>
    <name evidence="2" type="ORF">BC781_103130</name>
</gene>
<dbReference type="EMBL" id="QGDO01000003">
    <property type="protein sequence ID" value="PWJ41880.1"/>
    <property type="molecule type" value="Genomic_DNA"/>
</dbReference>
<keyword evidence="3" id="KW-1185">Reference proteome</keyword>
<evidence type="ECO:0000313" key="2">
    <source>
        <dbReference type="EMBL" id="PWJ41880.1"/>
    </source>
</evidence>
<evidence type="ECO:0000313" key="3">
    <source>
        <dbReference type="Proteomes" id="UP000245535"/>
    </source>
</evidence>
<keyword evidence="1" id="KW-0732">Signal</keyword>
<feature type="chain" id="PRO_5016341374" evidence="1">
    <location>
        <begin position="19"/>
        <end position="1093"/>
    </location>
</feature>
<feature type="signal peptide" evidence="1">
    <location>
        <begin position="1"/>
        <end position="18"/>
    </location>
</feature>
<dbReference type="SUPFAM" id="SSF69360">
    <property type="entry name" value="Cell wall binding repeat"/>
    <property type="match status" value="1"/>
</dbReference>
<comment type="caution">
    <text evidence="2">The sequence shown here is derived from an EMBL/GenBank/DDBJ whole genome shotgun (WGS) entry which is preliminary data.</text>
</comment>
<organism evidence="2 3">
    <name type="scientific">Sediminitomix flava</name>
    <dbReference type="NCBI Taxonomy" id="379075"/>
    <lineage>
        <taxon>Bacteria</taxon>
        <taxon>Pseudomonadati</taxon>
        <taxon>Bacteroidota</taxon>
        <taxon>Cytophagia</taxon>
        <taxon>Cytophagales</taxon>
        <taxon>Flammeovirgaceae</taxon>
        <taxon>Sediminitomix</taxon>
    </lineage>
</organism>
<dbReference type="PANTHER" id="PTHR37841:SF1">
    <property type="entry name" value="DUF3298 DOMAIN-CONTAINING PROTEIN"/>
    <property type="match status" value="1"/>
</dbReference>
<dbReference type="Proteomes" id="UP000245535">
    <property type="component" value="Unassembled WGS sequence"/>
</dbReference>
<accession>A0A315Z913</accession>
<evidence type="ECO:0000256" key="1">
    <source>
        <dbReference type="SAM" id="SignalP"/>
    </source>
</evidence>
<protein>
    <submittedName>
        <fullName evidence="2">WG repeat protein</fullName>
    </submittedName>
</protein>
<dbReference type="AlphaFoldDB" id="A0A315Z913"/>
<dbReference type="PANTHER" id="PTHR37841">
    <property type="entry name" value="GLR2918 PROTEIN"/>
    <property type="match status" value="1"/>
</dbReference>
<name>A0A315Z913_SEDFL</name>
<reference evidence="2 3" key="1">
    <citation type="submission" date="2018-03" db="EMBL/GenBank/DDBJ databases">
        <title>Genomic Encyclopedia of Archaeal and Bacterial Type Strains, Phase II (KMG-II): from individual species to whole genera.</title>
        <authorList>
            <person name="Goeker M."/>
        </authorList>
    </citation>
    <scope>NUCLEOTIDE SEQUENCE [LARGE SCALE GENOMIC DNA]</scope>
    <source>
        <strain evidence="2 3">DSM 28229</strain>
    </source>
</reference>
<dbReference type="Pfam" id="PF14903">
    <property type="entry name" value="WG_beta_rep"/>
    <property type="match status" value="15"/>
</dbReference>
<dbReference type="InterPro" id="IPR032774">
    <property type="entry name" value="WG_beta_rep"/>
</dbReference>
<proteinExistence type="predicted"/>
<dbReference type="OrthoDB" id="2485468at2"/>